<evidence type="ECO:0000256" key="3">
    <source>
        <dbReference type="SAM" id="SignalP"/>
    </source>
</evidence>
<keyword evidence="3" id="KW-0732">Signal</keyword>
<dbReference type="Proteomes" id="UP001596496">
    <property type="component" value="Unassembled WGS sequence"/>
</dbReference>
<sequence>MSGRLPRRGFLLAALAALAAAGCGGGDTRVLTASGVGRETPADDAPVAEVVRGVTAFGHALHAAAADAARNTVLSPLSIACAFAMARAGAAGPAATALDRVFGFPAAGPHTAFNALTRRIVTVQGPPPPPDRRAERDAREQSAGPVAGIANGLFAQEGLPVRQEFLRVLAAQYGAGVRTVDFGGDAAGAINAWVDEQTAGRITKLFDRLDPATRVVIANAVYLKADWEHPFAESPPEQGAAFTRADGSTVRADLMRLRTSLRYAEGTGWQAVELPYVKSELAMWVLVPRRGGSPADLLAPGTLGQVATGLRPRAVDLALPEWDFGTGLDLEAPLRRVGLGAVFDGGDFSGIAEGAFLGQAIHRADISVDKWGTEAAAVTGLAFPTAGLAEQPIEVRADHPFAFAIVHRPTSAPLFIGHVADPTATT</sequence>
<evidence type="ECO:0000259" key="4">
    <source>
        <dbReference type="SMART" id="SM00093"/>
    </source>
</evidence>
<dbReference type="CDD" id="cd19590">
    <property type="entry name" value="serpin_thermopin-like"/>
    <property type="match status" value="1"/>
</dbReference>
<organism evidence="5 6">
    <name type="scientific">Sphaerisporangium rhizosphaerae</name>
    <dbReference type="NCBI Taxonomy" id="2269375"/>
    <lineage>
        <taxon>Bacteria</taxon>
        <taxon>Bacillati</taxon>
        <taxon>Actinomycetota</taxon>
        <taxon>Actinomycetes</taxon>
        <taxon>Streptosporangiales</taxon>
        <taxon>Streptosporangiaceae</taxon>
        <taxon>Sphaerisporangium</taxon>
    </lineage>
</organism>
<dbReference type="PANTHER" id="PTHR11461:SF211">
    <property type="entry name" value="GH10112P-RELATED"/>
    <property type="match status" value="1"/>
</dbReference>
<feature type="domain" description="Serpin" evidence="4">
    <location>
        <begin position="54"/>
        <end position="422"/>
    </location>
</feature>
<dbReference type="Pfam" id="PF00079">
    <property type="entry name" value="Serpin"/>
    <property type="match status" value="1"/>
</dbReference>
<dbReference type="RefSeq" id="WP_380824801.1">
    <property type="nucleotide sequence ID" value="NZ_JBHTCG010000003.1"/>
</dbReference>
<dbReference type="SMART" id="SM00093">
    <property type="entry name" value="SERPIN"/>
    <property type="match status" value="1"/>
</dbReference>
<evidence type="ECO:0000313" key="5">
    <source>
        <dbReference type="EMBL" id="MFC7381762.1"/>
    </source>
</evidence>
<accession>A0ABW2NYF8</accession>
<proteinExistence type="inferred from homology"/>
<dbReference type="PROSITE" id="PS51318">
    <property type="entry name" value="TAT"/>
    <property type="match status" value="1"/>
</dbReference>
<dbReference type="InterPro" id="IPR023796">
    <property type="entry name" value="Serpin_dom"/>
</dbReference>
<gene>
    <name evidence="5" type="ORF">ACFQSB_06055</name>
</gene>
<comment type="similarity">
    <text evidence="1">Belongs to the serpin family.</text>
</comment>
<evidence type="ECO:0000256" key="2">
    <source>
        <dbReference type="SAM" id="MobiDB-lite"/>
    </source>
</evidence>
<dbReference type="PANTHER" id="PTHR11461">
    <property type="entry name" value="SERINE PROTEASE INHIBITOR, SERPIN"/>
    <property type="match status" value="1"/>
</dbReference>
<feature type="chain" id="PRO_5046557818" evidence="3">
    <location>
        <begin position="20"/>
        <end position="426"/>
    </location>
</feature>
<dbReference type="InterPro" id="IPR000215">
    <property type="entry name" value="Serpin_fam"/>
</dbReference>
<feature type="compositionally biased region" description="Basic and acidic residues" evidence="2">
    <location>
        <begin position="130"/>
        <end position="140"/>
    </location>
</feature>
<dbReference type="InterPro" id="IPR042185">
    <property type="entry name" value="Serpin_sf_2"/>
</dbReference>
<dbReference type="InterPro" id="IPR036186">
    <property type="entry name" value="Serpin_sf"/>
</dbReference>
<keyword evidence="6" id="KW-1185">Reference proteome</keyword>
<dbReference type="EMBL" id="JBHTCG010000003">
    <property type="protein sequence ID" value="MFC7381762.1"/>
    <property type="molecule type" value="Genomic_DNA"/>
</dbReference>
<dbReference type="Gene3D" id="2.30.39.10">
    <property type="entry name" value="Alpha-1-antitrypsin, domain 1"/>
    <property type="match status" value="1"/>
</dbReference>
<reference evidence="6" key="1">
    <citation type="journal article" date="2019" name="Int. J. Syst. Evol. Microbiol.">
        <title>The Global Catalogue of Microorganisms (GCM) 10K type strain sequencing project: providing services to taxonomists for standard genome sequencing and annotation.</title>
        <authorList>
            <consortium name="The Broad Institute Genomics Platform"/>
            <consortium name="The Broad Institute Genome Sequencing Center for Infectious Disease"/>
            <person name="Wu L."/>
            <person name="Ma J."/>
        </authorList>
    </citation>
    <scope>NUCLEOTIDE SEQUENCE [LARGE SCALE GENOMIC DNA]</scope>
    <source>
        <strain evidence="6">CECT 7649</strain>
    </source>
</reference>
<dbReference type="SUPFAM" id="SSF56574">
    <property type="entry name" value="Serpins"/>
    <property type="match status" value="1"/>
</dbReference>
<dbReference type="PROSITE" id="PS51257">
    <property type="entry name" value="PROKAR_LIPOPROTEIN"/>
    <property type="match status" value="1"/>
</dbReference>
<comment type="caution">
    <text evidence="5">The sequence shown here is derived from an EMBL/GenBank/DDBJ whole genome shotgun (WGS) entry which is preliminary data.</text>
</comment>
<protein>
    <submittedName>
        <fullName evidence="5">Serpin family protein</fullName>
    </submittedName>
</protein>
<feature type="signal peptide" evidence="3">
    <location>
        <begin position="1"/>
        <end position="19"/>
    </location>
</feature>
<evidence type="ECO:0000256" key="1">
    <source>
        <dbReference type="RuleBase" id="RU000411"/>
    </source>
</evidence>
<evidence type="ECO:0000313" key="6">
    <source>
        <dbReference type="Proteomes" id="UP001596496"/>
    </source>
</evidence>
<dbReference type="InterPro" id="IPR006311">
    <property type="entry name" value="TAT_signal"/>
</dbReference>
<feature type="region of interest" description="Disordered" evidence="2">
    <location>
        <begin position="123"/>
        <end position="142"/>
    </location>
</feature>
<dbReference type="Gene3D" id="3.30.497.10">
    <property type="entry name" value="Antithrombin, subunit I, domain 2"/>
    <property type="match status" value="1"/>
</dbReference>
<dbReference type="InterPro" id="IPR042178">
    <property type="entry name" value="Serpin_sf_1"/>
</dbReference>
<name>A0ABW2NYF8_9ACTN</name>